<dbReference type="STRING" id="77044.A0A1S7UNV0"/>
<evidence type="ECO:0000259" key="3">
    <source>
        <dbReference type="Pfam" id="PF22942"/>
    </source>
</evidence>
<dbReference type="Pfam" id="PF22942">
    <property type="entry name" value="DUF7025"/>
    <property type="match status" value="1"/>
</dbReference>
<evidence type="ECO:0000256" key="1">
    <source>
        <dbReference type="SAM" id="MobiDB-lite"/>
    </source>
</evidence>
<dbReference type="Pfam" id="PF00004">
    <property type="entry name" value="AAA"/>
    <property type="match status" value="1"/>
</dbReference>
<proteinExistence type="predicted"/>
<dbReference type="EMBL" id="DF977467">
    <property type="protein sequence ID" value="GAP85125.2"/>
    <property type="molecule type" value="Genomic_DNA"/>
</dbReference>
<evidence type="ECO:0000313" key="4">
    <source>
        <dbReference type="EMBL" id="GAP85125.2"/>
    </source>
</evidence>
<protein>
    <submittedName>
        <fullName evidence="4">Putative AAA family ATPase</fullName>
    </submittedName>
</protein>
<dbReference type="PANTHER" id="PTHR46411:SF2">
    <property type="entry name" value="AAA+ ATPASE DOMAIN-CONTAINING PROTEIN"/>
    <property type="match status" value="1"/>
</dbReference>
<dbReference type="Proteomes" id="UP000054516">
    <property type="component" value="Unassembled WGS sequence"/>
</dbReference>
<dbReference type="InterPro" id="IPR003959">
    <property type="entry name" value="ATPase_AAA_core"/>
</dbReference>
<sequence>MRTELRRSSALPSTELEAASSSAPDSEGLKPPLLEVENDPGGSRDSAVLTDSDDASKSSGSSGFDEIIDDLEYYFDRLSDEDLIHAVRLYAGENADISSLDPPVELSGSQQLTLFEFLIDRSRLASASQNAITSTVPTTSSEAGSDGDLHAPRPLQILLHLAERARRLAALESLPNYRREGIETLGFWNHTTISRDQTSGSDFVKEVLLSAALPTEKQGSFLSGATGDFRDVVRGELIYLLGRYFTDIISDQDIGAATGLPERQELHHPVCSTPICISPPPVPALPFSYRPGIQGWHTAYNSIPGLQHIPPSRLPGRETEVSQPRDPPQGGSRIESPGMSPSLGSRGIVFNGEPSSSRLDPQGLSGTMARDVVPESSLHYLRERIGLLEAENRTFRESHGQPIRIETLHSIDEGLAQRSTFLDEPTWAIGPRGEAMLKAHFPIPDKFGYLRQQHDIAFVIIKTYGVQEKREEVAAAYREKKPLPRPQPAAEEIFLQSTEMIDAVQAFLNLQPKLATEFPHFNARSPMSAPYLFWYCYRSVTALDGLSAPHSDTMKVLTSWIDEHYGELYSRVEDQLNRGVTSAETVQFLCRPGDVLLWEDDNDTVAGIITFWPVNISRPSLKPDSRDITRQGGFNPDNTTLKWEWRLGTWQYCYNGSFQRDYVRANVILKSNSFTEEVPIAKLSAYPLKYASDDIKSRLQLRGETFWRCRFRRLVSYKGENGLVGAGERYMIDFETYRQLHSDSANFKRLYANRMGQEANEMDPEVMASDDPPAAPEIYVFPQRATGYNLRSKKWDDLVVDLIEDVVWNKKSFEHLVVDIETKELIQALVTNQLESEQGTDIIERKGNGLIILLHGGPGTGKTFTAESVAEMAEKPLFRVTCGDIGTKPEVVENNEL</sequence>
<dbReference type="SUPFAM" id="SSF52540">
    <property type="entry name" value="P-loop containing nucleoside triphosphate hydrolases"/>
    <property type="match status" value="1"/>
</dbReference>
<dbReference type="InterPro" id="IPR027417">
    <property type="entry name" value="P-loop_NTPase"/>
</dbReference>
<feature type="region of interest" description="Disordered" evidence="1">
    <location>
        <begin position="1"/>
        <end position="62"/>
    </location>
</feature>
<reference evidence="4" key="1">
    <citation type="submission" date="2016-03" db="EMBL/GenBank/DDBJ databases">
        <title>Draft genome sequence of Rosellinia necatrix.</title>
        <authorList>
            <person name="Kanematsu S."/>
        </authorList>
    </citation>
    <scope>NUCLEOTIDE SEQUENCE [LARGE SCALE GENOMIC DNA]</scope>
    <source>
        <strain evidence="4">W97</strain>
    </source>
</reference>
<dbReference type="AlphaFoldDB" id="A0A1S7UNV0"/>
<name>A0A1S7UNV0_ROSNE</name>
<feature type="domain" description="ATPase AAA-type core" evidence="2">
    <location>
        <begin position="852"/>
        <end position="886"/>
    </location>
</feature>
<gene>
    <name evidence="4" type="ORF">SAMD00023353_2200560</name>
</gene>
<dbReference type="OrthoDB" id="10042665at2759"/>
<feature type="region of interest" description="Disordered" evidence="1">
    <location>
        <begin position="307"/>
        <end position="367"/>
    </location>
</feature>
<dbReference type="PANTHER" id="PTHR46411">
    <property type="entry name" value="FAMILY ATPASE, PUTATIVE-RELATED"/>
    <property type="match status" value="1"/>
</dbReference>
<evidence type="ECO:0000313" key="5">
    <source>
        <dbReference type="Proteomes" id="UP000054516"/>
    </source>
</evidence>
<dbReference type="InterPro" id="IPR054289">
    <property type="entry name" value="DUF7025"/>
</dbReference>
<accession>A0A1S7UNV0</accession>
<evidence type="ECO:0000259" key="2">
    <source>
        <dbReference type="Pfam" id="PF00004"/>
    </source>
</evidence>
<dbReference type="GO" id="GO:0005524">
    <property type="term" value="F:ATP binding"/>
    <property type="evidence" value="ECO:0007669"/>
    <property type="project" value="InterPro"/>
</dbReference>
<feature type="domain" description="DUF7025" evidence="3">
    <location>
        <begin position="572"/>
        <end position="691"/>
    </location>
</feature>
<organism evidence="4">
    <name type="scientific">Rosellinia necatrix</name>
    <name type="common">White root-rot fungus</name>
    <dbReference type="NCBI Taxonomy" id="77044"/>
    <lineage>
        <taxon>Eukaryota</taxon>
        <taxon>Fungi</taxon>
        <taxon>Dikarya</taxon>
        <taxon>Ascomycota</taxon>
        <taxon>Pezizomycotina</taxon>
        <taxon>Sordariomycetes</taxon>
        <taxon>Xylariomycetidae</taxon>
        <taxon>Xylariales</taxon>
        <taxon>Xylariaceae</taxon>
        <taxon>Rosellinia</taxon>
    </lineage>
</organism>
<keyword evidence="5" id="KW-1185">Reference proteome</keyword>
<dbReference type="Gene3D" id="3.40.50.300">
    <property type="entry name" value="P-loop containing nucleotide triphosphate hydrolases"/>
    <property type="match status" value="1"/>
</dbReference>
<dbReference type="GO" id="GO:0016887">
    <property type="term" value="F:ATP hydrolysis activity"/>
    <property type="evidence" value="ECO:0007669"/>
    <property type="project" value="InterPro"/>
</dbReference>